<evidence type="ECO:0000313" key="2">
    <source>
        <dbReference type="EMBL" id="OAD79056.1"/>
    </source>
</evidence>
<dbReference type="VEuPathDB" id="FungiDB:PHYBLDRAFT_18419"/>
<keyword evidence="3" id="KW-1185">Reference proteome</keyword>
<gene>
    <name evidence="2" type="ORF">PHYBLDRAFT_18419</name>
</gene>
<proteinExistence type="predicted"/>
<organism evidence="2 3">
    <name type="scientific">Phycomyces blakesleeanus (strain ATCC 8743b / DSM 1359 / FGSC 10004 / NBRC 33097 / NRRL 1555)</name>
    <dbReference type="NCBI Taxonomy" id="763407"/>
    <lineage>
        <taxon>Eukaryota</taxon>
        <taxon>Fungi</taxon>
        <taxon>Fungi incertae sedis</taxon>
        <taxon>Mucoromycota</taxon>
        <taxon>Mucoromycotina</taxon>
        <taxon>Mucoromycetes</taxon>
        <taxon>Mucorales</taxon>
        <taxon>Phycomycetaceae</taxon>
        <taxon>Phycomyces</taxon>
    </lineage>
</organism>
<protein>
    <recommendedName>
        <fullName evidence="1">Tc1-like transposase DDE domain-containing protein</fullName>
    </recommendedName>
</protein>
<dbReference type="GeneID" id="28999806"/>
<evidence type="ECO:0000259" key="1">
    <source>
        <dbReference type="Pfam" id="PF13358"/>
    </source>
</evidence>
<accession>A0A167Q4C1</accession>
<dbReference type="InParanoid" id="A0A167Q4C1"/>
<dbReference type="OrthoDB" id="2289134at2759"/>
<feature type="domain" description="Tc1-like transposase DDE" evidence="1">
    <location>
        <begin position="4"/>
        <end position="49"/>
    </location>
</feature>
<dbReference type="RefSeq" id="XP_018297096.1">
    <property type="nucleotide sequence ID" value="XM_018438900.1"/>
</dbReference>
<sequence length="97" mass="11191">MPSHIRASWRNSGKKNDVAILLWPAKSPDLNPIENMWSYLDNKVRDRRPQPTTLKELDVALLEEWAEITASTCVKFCLSIKDRMILVRKKHGGAINY</sequence>
<reference evidence="3" key="1">
    <citation type="submission" date="2015-06" db="EMBL/GenBank/DDBJ databases">
        <title>Expansion of signal transduction pathways in fungi by whole-genome duplication.</title>
        <authorList>
            <consortium name="DOE Joint Genome Institute"/>
            <person name="Corrochano L.M."/>
            <person name="Kuo A."/>
            <person name="Marcet-Houben M."/>
            <person name="Polaino S."/>
            <person name="Salamov A."/>
            <person name="Villalobos J.M."/>
            <person name="Alvarez M.I."/>
            <person name="Avalos J."/>
            <person name="Benito E.P."/>
            <person name="Benoit I."/>
            <person name="Burger G."/>
            <person name="Camino L.P."/>
            <person name="Canovas D."/>
            <person name="Cerda-Olmedo E."/>
            <person name="Cheng J.-F."/>
            <person name="Dominguez A."/>
            <person name="Elias M."/>
            <person name="Eslava A.P."/>
            <person name="Glaser F."/>
            <person name="Grimwood J."/>
            <person name="Gutierrez G."/>
            <person name="Heitman J."/>
            <person name="Henrissat B."/>
            <person name="Iturriaga E.A."/>
            <person name="Lang B.F."/>
            <person name="Lavin J.L."/>
            <person name="Lee S."/>
            <person name="Li W."/>
            <person name="Lindquist E."/>
            <person name="Lopez-Garcia S."/>
            <person name="Luque E.M."/>
            <person name="Marcos A.T."/>
            <person name="Martin J."/>
            <person name="McCluskey K."/>
            <person name="Medina H.R."/>
            <person name="Miralles-Duran A."/>
            <person name="Miyazaki A."/>
            <person name="Munoz-Torres E."/>
            <person name="Oguiza J.A."/>
            <person name="Ohm R."/>
            <person name="Olmedo M."/>
            <person name="Orejas M."/>
            <person name="Ortiz-Castellanos L."/>
            <person name="Pisabarro A.G."/>
            <person name="Rodriguez-Romero J."/>
            <person name="Ruiz-Herrera J."/>
            <person name="Ruiz-Vazquez R."/>
            <person name="Sanz C."/>
            <person name="Schackwitz W."/>
            <person name="Schmutz J."/>
            <person name="Shahriari M."/>
            <person name="Shelest E."/>
            <person name="Silva-Franco F."/>
            <person name="Soanes D."/>
            <person name="Syed K."/>
            <person name="Tagua V.G."/>
            <person name="Talbot N.J."/>
            <person name="Thon M."/>
            <person name="De vries R.P."/>
            <person name="Wiebenga A."/>
            <person name="Yadav J.S."/>
            <person name="Braun E.L."/>
            <person name="Baker S."/>
            <person name="Garre V."/>
            <person name="Horwitz B."/>
            <person name="Torres-Martinez S."/>
            <person name="Idnurm A."/>
            <person name="Herrera-Estrella A."/>
            <person name="Gabaldon T."/>
            <person name="Grigoriev I.V."/>
        </authorList>
    </citation>
    <scope>NUCLEOTIDE SEQUENCE [LARGE SCALE GENOMIC DNA]</scope>
    <source>
        <strain evidence="3">NRRL 1555(-)</strain>
    </source>
</reference>
<dbReference type="InterPro" id="IPR038717">
    <property type="entry name" value="Tc1-like_DDE_dom"/>
</dbReference>
<dbReference type="STRING" id="763407.A0A167Q4C1"/>
<evidence type="ECO:0000313" key="3">
    <source>
        <dbReference type="Proteomes" id="UP000077315"/>
    </source>
</evidence>
<dbReference type="EMBL" id="KV440973">
    <property type="protein sequence ID" value="OAD79056.1"/>
    <property type="molecule type" value="Genomic_DNA"/>
</dbReference>
<name>A0A167Q4C1_PHYB8</name>
<dbReference type="Gene3D" id="3.30.420.10">
    <property type="entry name" value="Ribonuclease H-like superfamily/Ribonuclease H"/>
    <property type="match status" value="1"/>
</dbReference>
<dbReference type="Pfam" id="PF13358">
    <property type="entry name" value="DDE_3"/>
    <property type="match status" value="1"/>
</dbReference>
<dbReference type="GO" id="GO:0003676">
    <property type="term" value="F:nucleic acid binding"/>
    <property type="evidence" value="ECO:0007669"/>
    <property type="project" value="InterPro"/>
</dbReference>
<dbReference type="InterPro" id="IPR036397">
    <property type="entry name" value="RNaseH_sf"/>
</dbReference>
<dbReference type="AlphaFoldDB" id="A0A167Q4C1"/>
<dbReference type="Proteomes" id="UP000077315">
    <property type="component" value="Unassembled WGS sequence"/>
</dbReference>